<feature type="transmembrane region" description="Helical" evidence="6">
    <location>
        <begin position="100"/>
        <end position="120"/>
    </location>
</feature>
<dbReference type="InterPro" id="IPR000620">
    <property type="entry name" value="EamA_dom"/>
</dbReference>
<gene>
    <name evidence="8" type="ORF">CASFOL_016104</name>
</gene>
<dbReference type="InterPro" id="IPR037185">
    <property type="entry name" value="EmrE-like"/>
</dbReference>
<evidence type="ECO:0000256" key="3">
    <source>
        <dbReference type="ARBA" id="ARBA00022692"/>
    </source>
</evidence>
<proteinExistence type="inferred from homology"/>
<feature type="transmembrane region" description="Helical" evidence="6">
    <location>
        <begin position="132"/>
        <end position="152"/>
    </location>
</feature>
<dbReference type="GO" id="GO:0016020">
    <property type="term" value="C:membrane"/>
    <property type="evidence" value="ECO:0007669"/>
    <property type="project" value="UniProtKB-SubCell"/>
</dbReference>
<sequence>MNIIRKHMTVIAMIFTQLVYAGMYLLSKAAMSSGMKPSVFITYRQALATLTLAPFAYFIDRNGSTPLKFYVFCKIIFVSLVGVTLSLNLNYIALNYISPTFNTAAINAIPSLVFIIAVFSRLETLAIREKHGWAKIIGTILGLSGATIITFYKGPHLYSGHANNLIAKDYTKQEWIKGSILLLCSLITWALWLVMQVSVLTEYPAKFWLMTLQNGISCIATAIYGAIVEHSIQSWKLRLDRNLFSVVYSGIFVSGFNFTVLSWVLEKIGPVYTAIFNPLQLVFTVILSAVFFHDSFYWGSVLGAATMVIGLYAFLWGKYKEAQRTAQLSTRRPI</sequence>
<dbReference type="PANTHER" id="PTHR31218">
    <property type="entry name" value="WAT1-RELATED PROTEIN"/>
    <property type="match status" value="1"/>
</dbReference>
<feature type="transmembrane region" description="Helical" evidence="6">
    <location>
        <begin position="207"/>
        <end position="227"/>
    </location>
</feature>
<evidence type="ECO:0000256" key="4">
    <source>
        <dbReference type="ARBA" id="ARBA00022989"/>
    </source>
</evidence>
<keyword evidence="4 6" id="KW-1133">Transmembrane helix</keyword>
<evidence type="ECO:0000313" key="8">
    <source>
        <dbReference type="EMBL" id="KAL3641136.1"/>
    </source>
</evidence>
<feature type="domain" description="EamA" evidence="7">
    <location>
        <begin position="9"/>
        <end position="150"/>
    </location>
</feature>
<comment type="subcellular location">
    <subcellularLocation>
        <location evidence="1 6">Membrane</location>
        <topology evidence="1 6">Multi-pass membrane protein</topology>
    </subcellularLocation>
</comment>
<dbReference type="Pfam" id="PF00892">
    <property type="entry name" value="EamA"/>
    <property type="match status" value="2"/>
</dbReference>
<feature type="domain" description="EamA" evidence="7">
    <location>
        <begin position="177"/>
        <end position="314"/>
    </location>
</feature>
<reference evidence="9" key="1">
    <citation type="journal article" date="2024" name="IScience">
        <title>Strigolactones Initiate the Formation of Haustorium-like Structures in Castilleja.</title>
        <authorList>
            <person name="Buerger M."/>
            <person name="Peterson D."/>
            <person name="Chory J."/>
        </authorList>
    </citation>
    <scope>NUCLEOTIDE SEQUENCE [LARGE SCALE GENOMIC DNA]</scope>
</reference>
<evidence type="ECO:0000256" key="6">
    <source>
        <dbReference type="RuleBase" id="RU363077"/>
    </source>
</evidence>
<feature type="transmembrane region" description="Helical" evidence="6">
    <location>
        <begin position="7"/>
        <end position="26"/>
    </location>
</feature>
<keyword evidence="9" id="KW-1185">Reference proteome</keyword>
<evidence type="ECO:0000256" key="5">
    <source>
        <dbReference type="ARBA" id="ARBA00023136"/>
    </source>
</evidence>
<protein>
    <recommendedName>
        <fullName evidence="6">WAT1-related protein</fullName>
    </recommendedName>
</protein>
<comment type="similarity">
    <text evidence="2 6">Belongs to the drug/metabolite transporter (DMT) superfamily. Plant drug/metabolite exporter (P-DME) (TC 2.A.7.4) family.</text>
</comment>
<feature type="transmembrane region" description="Helical" evidence="6">
    <location>
        <begin position="247"/>
        <end position="265"/>
    </location>
</feature>
<feature type="transmembrane region" description="Helical" evidence="6">
    <location>
        <begin position="272"/>
        <end position="291"/>
    </location>
</feature>
<feature type="transmembrane region" description="Helical" evidence="6">
    <location>
        <begin position="71"/>
        <end position="94"/>
    </location>
</feature>
<evidence type="ECO:0000259" key="7">
    <source>
        <dbReference type="Pfam" id="PF00892"/>
    </source>
</evidence>
<dbReference type="Proteomes" id="UP001632038">
    <property type="component" value="Unassembled WGS sequence"/>
</dbReference>
<evidence type="ECO:0000313" key="9">
    <source>
        <dbReference type="Proteomes" id="UP001632038"/>
    </source>
</evidence>
<keyword evidence="3 6" id="KW-0812">Transmembrane</keyword>
<dbReference type="AlphaFoldDB" id="A0ABD3DFM1"/>
<dbReference type="SUPFAM" id="SSF103481">
    <property type="entry name" value="Multidrug resistance efflux transporter EmrE"/>
    <property type="match status" value="2"/>
</dbReference>
<feature type="transmembrane region" description="Helical" evidence="6">
    <location>
        <begin position="175"/>
        <end position="195"/>
    </location>
</feature>
<comment type="caution">
    <text evidence="8">The sequence shown here is derived from an EMBL/GenBank/DDBJ whole genome shotgun (WGS) entry which is preliminary data.</text>
</comment>
<name>A0ABD3DFM1_9LAMI</name>
<dbReference type="InterPro" id="IPR030184">
    <property type="entry name" value="WAT1-related"/>
</dbReference>
<feature type="transmembrane region" description="Helical" evidence="6">
    <location>
        <begin position="297"/>
        <end position="315"/>
    </location>
</feature>
<keyword evidence="5 6" id="KW-0472">Membrane</keyword>
<evidence type="ECO:0000256" key="2">
    <source>
        <dbReference type="ARBA" id="ARBA00007635"/>
    </source>
</evidence>
<organism evidence="8 9">
    <name type="scientific">Castilleja foliolosa</name>
    <dbReference type="NCBI Taxonomy" id="1961234"/>
    <lineage>
        <taxon>Eukaryota</taxon>
        <taxon>Viridiplantae</taxon>
        <taxon>Streptophyta</taxon>
        <taxon>Embryophyta</taxon>
        <taxon>Tracheophyta</taxon>
        <taxon>Spermatophyta</taxon>
        <taxon>Magnoliopsida</taxon>
        <taxon>eudicotyledons</taxon>
        <taxon>Gunneridae</taxon>
        <taxon>Pentapetalae</taxon>
        <taxon>asterids</taxon>
        <taxon>lamiids</taxon>
        <taxon>Lamiales</taxon>
        <taxon>Orobanchaceae</taxon>
        <taxon>Pedicularideae</taxon>
        <taxon>Castillejinae</taxon>
        <taxon>Castilleja</taxon>
    </lineage>
</organism>
<dbReference type="EMBL" id="JAVIJP010000017">
    <property type="protein sequence ID" value="KAL3641136.1"/>
    <property type="molecule type" value="Genomic_DNA"/>
</dbReference>
<evidence type="ECO:0000256" key="1">
    <source>
        <dbReference type="ARBA" id="ARBA00004141"/>
    </source>
</evidence>
<feature type="transmembrane region" description="Helical" evidence="6">
    <location>
        <begin position="38"/>
        <end position="59"/>
    </location>
</feature>
<accession>A0ABD3DFM1</accession>